<dbReference type="GO" id="GO:0008270">
    <property type="term" value="F:zinc ion binding"/>
    <property type="evidence" value="ECO:0007669"/>
    <property type="project" value="InterPro"/>
</dbReference>
<evidence type="ECO:0000256" key="5">
    <source>
        <dbReference type="ARBA" id="ARBA00022801"/>
    </source>
</evidence>
<dbReference type="Gene3D" id="3.30.420.10">
    <property type="entry name" value="Ribonuclease H-like superfamily/Ribonuclease H"/>
    <property type="match status" value="1"/>
</dbReference>
<gene>
    <name evidence="7" type="ORF">PACLA_8A057791</name>
</gene>
<dbReference type="Gene3D" id="1.10.340.70">
    <property type="match status" value="1"/>
</dbReference>
<dbReference type="Gene3D" id="3.30.70.270">
    <property type="match status" value="1"/>
</dbReference>
<dbReference type="InterPro" id="IPR041373">
    <property type="entry name" value="RT_RNaseH"/>
</dbReference>
<dbReference type="PROSITE" id="PS50878">
    <property type="entry name" value="RT_POL"/>
    <property type="match status" value="1"/>
</dbReference>
<dbReference type="Pfam" id="PF17921">
    <property type="entry name" value="Integrase_H2C2"/>
    <property type="match status" value="1"/>
</dbReference>
<keyword evidence="2" id="KW-0548">Nucleotidyltransferase</keyword>
<keyword evidence="1" id="KW-0808">Transferase</keyword>
<dbReference type="PROSITE" id="PS50994">
    <property type="entry name" value="INTEGRASE"/>
    <property type="match status" value="1"/>
</dbReference>
<keyword evidence="8" id="KW-1185">Reference proteome</keyword>
<dbReference type="FunFam" id="3.30.420.10:FF:000063">
    <property type="entry name" value="Retrovirus-related Pol polyprotein from transposon 297-like Protein"/>
    <property type="match status" value="1"/>
</dbReference>
<dbReference type="OrthoDB" id="5983777at2759"/>
<organism evidence="7 8">
    <name type="scientific">Paramuricea clavata</name>
    <name type="common">Red gorgonian</name>
    <name type="synonym">Violescent sea-whip</name>
    <dbReference type="NCBI Taxonomy" id="317549"/>
    <lineage>
        <taxon>Eukaryota</taxon>
        <taxon>Metazoa</taxon>
        <taxon>Cnidaria</taxon>
        <taxon>Anthozoa</taxon>
        <taxon>Octocorallia</taxon>
        <taxon>Malacalcyonacea</taxon>
        <taxon>Plexauridae</taxon>
        <taxon>Paramuricea</taxon>
    </lineage>
</organism>
<dbReference type="InterPro" id="IPR012337">
    <property type="entry name" value="RNaseH-like_sf"/>
</dbReference>
<keyword evidence="6" id="KW-0695">RNA-directed DNA polymerase</keyword>
<dbReference type="Proteomes" id="UP001152795">
    <property type="component" value="Unassembled WGS sequence"/>
</dbReference>
<dbReference type="InterPro" id="IPR043128">
    <property type="entry name" value="Rev_trsase/Diguanyl_cyclase"/>
</dbReference>
<dbReference type="SUPFAM" id="SSF53098">
    <property type="entry name" value="Ribonuclease H-like"/>
    <property type="match status" value="1"/>
</dbReference>
<dbReference type="GO" id="GO:0003964">
    <property type="term" value="F:RNA-directed DNA polymerase activity"/>
    <property type="evidence" value="ECO:0007669"/>
    <property type="project" value="UniProtKB-KW"/>
</dbReference>
<dbReference type="PANTHER" id="PTHR37984">
    <property type="entry name" value="PROTEIN CBG26694"/>
    <property type="match status" value="1"/>
</dbReference>
<dbReference type="Gene3D" id="4.10.60.10">
    <property type="entry name" value="Zinc finger, CCHC-type"/>
    <property type="match status" value="1"/>
</dbReference>
<dbReference type="InterPro" id="IPR043502">
    <property type="entry name" value="DNA/RNA_pol_sf"/>
</dbReference>
<proteinExistence type="predicted"/>
<keyword evidence="3" id="KW-0540">Nuclease</keyword>
<evidence type="ECO:0000256" key="1">
    <source>
        <dbReference type="ARBA" id="ARBA00022679"/>
    </source>
</evidence>
<dbReference type="Pfam" id="PF17917">
    <property type="entry name" value="RT_RNaseH"/>
    <property type="match status" value="1"/>
</dbReference>
<dbReference type="SMART" id="SM00343">
    <property type="entry name" value="ZnF_C2HC"/>
    <property type="match status" value="2"/>
</dbReference>
<dbReference type="Pfam" id="PF00078">
    <property type="entry name" value="RVT_1"/>
    <property type="match status" value="1"/>
</dbReference>
<evidence type="ECO:0000313" key="8">
    <source>
        <dbReference type="Proteomes" id="UP001152795"/>
    </source>
</evidence>
<dbReference type="EMBL" id="CACRXK020001577">
    <property type="protein sequence ID" value="CAB3989970.1"/>
    <property type="molecule type" value="Genomic_DNA"/>
</dbReference>
<dbReference type="GO" id="GO:0004519">
    <property type="term" value="F:endonuclease activity"/>
    <property type="evidence" value="ECO:0007669"/>
    <property type="project" value="UniProtKB-KW"/>
</dbReference>
<dbReference type="GO" id="GO:0016787">
    <property type="term" value="F:hydrolase activity"/>
    <property type="evidence" value="ECO:0007669"/>
    <property type="project" value="UniProtKB-KW"/>
</dbReference>
<keyword evidence="5" id="KW-0378">Hydrolase</keyword>
<dbReference type="FunFam" id="1.10.340.70:FF:000003">
    <property type="entry name" value="Protein CBG25708"/>
    <property type="match status" value="1"/>
</dbReference>
<dbReference type="PANTHER" id="PTHR37984:SF5">
    <property type="entry name" value="PROTEIN NYNRIN-LIKE"/>
    <property type="match status" value="1"/>
</dbReference>
<dbReference type="InterPro" id="IPR001878">
    <property type="entry name" value="Znf_CCHC"/>
</dbReference>
<feature type="non-terminal residue" evidence="7">
    <location>
        <position position="1319"/>
    </location>
</feature>
<dbReference type="GO" id="GO:0003676">
    <property type="term" value="F:nucleic acid binding"/>
    <property type="evidence" value="ECO:0007669"/>
    <property type="project" value="InterPro"/>
</dbReference>
<evidence type="ECO:0000256" key="6">
    <source>
        <dbReference type="ARBA" id="ARBA00022918"/>
    </source>
</evidence>
<dbReference type="InterPro" id="IPR000477">
    <property type="entry name" value="RT_dom"/>
</dbReference>
<dbReference type="CDD" id="cd09274">
    <property type="entry name" value="RNase_HI_RT_Ty3"/>
    <property type="match status" value="1"/>
</dbReference>
<reference evidence="7" key="1">
    <citation type="submission" date="2020-04" db="EMBL/GenBank/DDBJ databases">
        <authorList>
            <person name="Alioto T."/>
            <person name="Alioto T."/>
            <person name="Gomez Garrido J."/>
        </authorList>
    </citation>
    <scope>NUCLEOTIDE SEQUENCE</scope>
    <source>
        <strain evidence="7">A484AB</strain>
    </source>
</reference>
<evidence type="ECO:0000256" key="4">
    <source>
        <dbReference type="ARBA" id="ARBA00022759"/>
    </source>
</evidence>
<dbReference type="SUPFAM" id="SSF56672">
    <property type="entry name" value="DNA/RNA polymerases"/>
    <property type="match status" value="1"/>
</dbReference>
<dbReference type="Gene3D" id="3.10.10.10">
    <property type="entry name" value="HIV Type 1 Reverse Transcriptase, subunit A, domain 1"/>
    <property type="match status" value="1"/>
</dbReference>
<dbReference type="Pfam" id="PF00665">
    <property type="entry name" value="rve"/>
    <property type="match status" value="1"/>
</dbReference>
<dbReference type="InterPro" id="IPR001584">
    <property type="entry name" value="Integrase_cat-core"/>
</dbReference>
<name>A0A6S7GZY8_PARCT</name>
<protein>
    <submittedName>
        <fullName evidence="7">Transposon Tf2-9 poly</fullName>
    </submittedName>
</protein>
<comment type="caution">
    <text evidence="7">The sequence shown here is derived from an EMBL/GenBank/DDBJ whole genome shotgun (WGS) entry which is preliminary data.</text>
</comment>
<accession>A0A6S7GZY8</accession>
<keyword evidence="4" id="KW-0255">Endonuclease</keyword>
<dbReference type="InterPro" id="IPR036397">
    <property type="entry name" value="RNaseH_sf"/>
</dbReference>
<evidence type="ECO:0000313" key="7">
    <source>
        <dbReference type="EMBL" id="CAB3989970.1"/>
    </source>
</evidence>
<dbReference type="InterPro" id="IPR050951">
    <property type="entry name" value="Retrovirus_Pol_polyprotein"/>
</dbReference>
<dbReference type="CDD" id="cd01647">
    <property type="entry name" value="RT_LTR"/>
    <property type="match status" value="1"/>
</dbReference>
<sequence>MSSTPLFGVLGEFDPSTELFAAYSERLEQYFIANSIGQCPADATQEVLAAADKKKVAVFISVIGKKSYATLRDLCSPDSPKDKSFSELCEMLRTHYKPKRLVVAETYRFHRCIQEENVSDYSARLRHYASTCDFGQFLNRSLRDQFICGIRNSATRKKLLNEDRTFQDVLKVAIADEVASKETLAFQNNTKSVNESVHTVGRNQIPDKFSNSRNTSNSNNLRPPLPTAQKFSYACYSCGGTEHSRAQCRFRNVVCSRCKRTGHIARVCKRSNMQNNFVEQKLSSDDVFLEEELFTVFDVNSLYKSEIFVPLKIENQECSLQLDTGCALSLAPQTFYEQFCSHILLKPTAVRLSTYTGEKTQSLGQINVNVTYAGTQHSLPLLLHAPRFLKIRIHWTHSYDELFQPQLGCYTGDAVVLNESKGAKFHKARPVPYAIQTRVESALLKMEKDGVIERISSAVSAAPIVTVGKKDGDEVRVCGDFSVIYNACAEVETYPMPKIEDMHSALRGCQVFSVLDLKQAYHQIPISTESQKYLTINTHLGLFAFKRLPNGIHSGPAIFQRIMDGLLADIPKAVSRLDDILIAGTDYDDHLNNLSQVLERLLKFGLKLNKSKCKFLQSSVVYLGHLIDSAGLHPTEDKLAAKNVPWKWTKSEDAAFKAAKNLLLNSRTLVHYNESLPLVLSCDASSYGAGAALSHVINGEHQPIAFASCTLTEAQRNYSQLEKEAFSIIFGLKRFHQYLCGNSFTILTDHRPLLTLLGPHCSVPAHTASRLQRWALILASYHYKIEYRSTTAHADADSIENVECYFFEAGVVTNVTAEMIKKKTQVDPVLSLVYRYIQSGWPSVVDADMIPYKNRSDQLTIHQGCILWGARVVVPPSLRSEMLTELHDTHLGMTRMKGLARSYVWWPKIDSDIEQTVSTCPVCQKMRSEPAKAPVHLWTFPSQPWSRIHIDFAGPIAGKMYLVVVDAYSKFPEVVKMTTTTATTTINALRDIFSRHGLPEILVSDNGPQFIAGEFQQFCRNNGIMHRTSAAYKPSTNGQAERVVQILKSAIEQARITKQDVNVVIAKSLLVYRNAPHSTTGAAPSVLLMGRRLRTRLDLVFPSVQEHVKQKQYKVLERSANLNVRSFVEGENVLARNYQGKEKWIPGVVTKVLGSRHYMVRVPGYLWKRHVDQLVKYNPQIEPENDWDEVEISPENSNDSVEKNDNQNSVTDNSILYRYQLPYLGYIFSFASGNGNRKRPNLNHYKQVHNPRPYSDFFSLYTNLSPLSETSSNPCVDNSLRIPLLIRHLSCTLERSGPESFGAFRRCHSERETGPAKST</sequence>
<dbReference type="SUPFAM" id="SSF57756">
    <property type="entry name" value="Retrovirus zinc finger-like domains"/>
    <property type="match status" value="1"/>
</dbReference>
<evidence type="ECO:0000256" key="3">
    <source>
        <dbReference type="ARBA" id="ARBA00022722"/>
    </source>
</evidence>
<dbReference type="FunFam" id="3.10.20.370:FF:000001">
    <property type="entry name" value="Retrovirus-related Pol polyprotein from transposon 17.6-like protein"/>
    <property type="match status" value="1"/>
</dbReference>
<dbReference type="InterPro" id="IPR041588">
    <property type="entry name" value="Integrase_H2C2"/>
</dbReference>
<dbReference type="InterPro" id="IPR036875">
    <property type="entry name" value="Znf_CCHC_sf"/>
</dbReference>
<dbReference type="GO" id="GO:0015074">
    <property type="term" value="P:DNA integration"/>
    <property type="evidence" value="ECO:0007669"/>
    <property type="project" value="InterPro"/>
</dbReference>
<evidence type="ECO:0000256" key="2">
    <source>
        <dbReference type="ARBA" id="ARBA00022695"/>
    </source>
</evidence>